<dbReference type="EMBL" id="SMFO01000004">
    <property type="protein sequence ID" value="TDE04578.1"/>
    <property type="molecule type" value="Genomic_DNA"/>
</dbReference>
<dbReference type="Proteomes" id="UP000294597">
    <property type="component" value="Unassembled WGS sequence"/>
</dbReference>
<proteinExistence type="inferred from homology"/>
<dbReference type="PANTHER" id="PTHR11929:SF194">
    <property type="entry name" value="ALPHA-(1,3)-FUCOSYLTRANSFERASE 10"/>
    <property type="match status" value="1"/>
</dbReference>
<dbReference type="Gene3D" id="3.40.50.11660">
    <property type="entry name" value="Glycosyl transferase family 10, C-terminal domain"/>
    <property type="match status" value="1"/>
</dbReference>
<dbReference type="InterPro" id="IPR038577">
    <property type="entry name" value="GT10-like_C_sf"/>
</dbReference>
<dbReference type="GO" id="GO:0008417">
    <property type="term" value="F:fucosyltransferase activity"/>
    <property type="evidence" value="ECO:0007669"/>
    <property type="project" value="InterPro"/>
</dbReference>
<dbReference type="Pfam" id="PF00852">
    <property type="entry name" value="Glyco_transf_10"/>
    <property type="match status" value="1"/>
</dbReference>
<evidence type="ECO:0000313" key="6">
    <source>
        <dbReference type="EMBL" id="TDE04578.1"/>
    </source>
</evidence>
<dbReference type="Pfam" id="PF18025">
    <property type="entry name" value="FucT_N"/>
    <property type="match status" value="1"/>
</dbReference>
<accession>A0A4V2Z1E9</accession>
<feature type="domain" description="Fucosyltransferase C-terminal" evidence="4">
    <location>
        <begin position="119"/>
        <end position="245"/>
    </location>
</feature>
<feature type="domain" description="Alpha-(1,3)-fucosyltransferase FucT N-terminal" evidence="5">
    <location>
        <begin position="6"/>
        <end position="96"/>
    </location>
</feature>
<keyword evidence="2" id="KW-0328">Glycosyltransferase</keyword>
<keyword evidence="3 6" id="KW-0808">Transferase</keyword>
<comment type="similarity">
    <text evidence="1">Belongs to the glycosyltransferase 10 family.</text>
</comment>
<comment type="caution">
    <text evidence="6">The sequence shown here is derived from an EMBL/GenBank/DDBJ whole genome shotgun (WGS) entry which is preliminary data.</text>
</comment>
<dbReference type="RefSeq" id="WP_132110237.1">
    <property type="nucleotide sequence ID" value="NZ_SMFO01000004.1"/>
</dbReference>
<sequence>MREIRINFTDFWPDFIKTNNYFYNLLIQNYKVIIDEINPDLLIYSCYSEEYLRYKCIRIFFTGENVRPDFTACDFAFSFDYKTRKNHFRLPLYSLYIDHHKMLEQLTYEKTRLEAQKKWESKSKFCCMVVSNAKCQKRLDFFKNLSKFKKVDSGGKIFNNVGGPVEDKYDFIKDYKFVLSFENSSYIRYTTEKILDPIYKDCIPVYWGNPLVSNDFNDKRYIDYDDYETEEKLISRLIEIDENDELAIDMILQPPFSEKKITHEQEHIEVLQILIKIIQSKKKPIAIGFWSEIHCLKLYYKGFKMSFLIFYKRVDKKIKLSFPNRIFILK</sequence>
<dbReference type="PANTHER" id="PTHR11929">
    <property type="entry name" value="ALPHA- 1,3 -FUCOSYLTRANSFERASE"/>
    <property type="match status" value="1"/>
</dbReference>
<dbReference type="SUPFAM" id="SSF53756">
    <property type="entry name" value="UDP-Glycosyltransferase/glycogen phosphorylase"/>
    <property type="match status" value="1"/>
</dbReference>
<dbReference type="GO" id="GO:0016020">
    <property type="term" value="C:membrane"/>
    <property type="evidence" value="ECO:0007669"/>
    <property type="project" value="InterPro"/>
</dbReference>
<keyword evidence="7" id="KW-1185">Reference proteome</keyword>
<name>A0A4V2Z1E9_9FLAO</name>
<evidence type="ECO:0000259" key="5">
    <source>
        <dbReference type="Pfam" id="PF18025"/>
    </source>
</evidence>
<reference evidence="6 7" key="1">
    <citation type="submission" date="2019-03" db="EMBL/GenBank/DDBJ databases">
        <title>Flavobacterium TSA-D2 sp. nov., isolated from arctic soil.</title>
        <authorList>
            <person name="Chaudhary D.K."/>
        </authorList>
    </citation>
    <scope>NUCLEOTIDE SEQUENCE [LARGE SCALE GENOMIC DNA]</scope>
    <source>
        <strain evidence="6 7">TSA-D2</strain>
    </source>
</reference>
<evidence type="ECO:0000256" key="3">
    <source>
        <dbReference type="ARBA" id="ARBA00022679"/>
    </source>
</evidence>
<gene>
    <name evidence="6" type="ORF">E0F98_07980</name>
</gene>
<evidence type="ECO:0000256" key="1">
    <source>
        <dbReference type="ARBA" id="ARBA00008919"/>
    </source>
</evidence>
<protein>
    <submittedName>
        <fullName evidence="6">Glycosyltransferase</fullName>
    </submittedName>
</protein>
<dbReference type="InterPro" id="IPR041058">
    <property type="entry name" value="FucT_N"/>
</dbReference>
<dbReference type="AlphaFoldDB" id="A0A4V2Z1E9"/>
<evidence type="ECO:0000313" key="7">
    <source>
        <dbReference type="Proteomes" id="UP000294597"/>
    </source>
</evidence>
<evidence type="ECO:0000256" key="2">
    <source>
        <dbReference type="ARBA" id="ARBA00022676"/>
    </source>
</evidence>
<organism evidence="6 7">
    <name type="scientific">Flavobacterium hiemivividum</name>
    <dbReference type="NCBI Taxonomy" id="2541734"/>
    <lineage>
        <taxon>Bacteria</taxon>
        <taxon>Pseudomonadati</taxon>
        <taxon>Bacteroidota</taxon>
        <taxon>Flavobacteriia</taxon>
        <taxon>Flavobacteriales</taxon>
        <taxon>Flavobacteriaceae</taxon>
        <taxon>Flavobacterium</taxon>
    </lineage>
</organism>
<dbReference type="InterPro" id="IPR001503">
    <property type="entry name" value="Glyco_trans_10"/>
</dbReference>
<evidence type="ECO:0000259" key="4">
    <source>
        <dbReference type="Pfam" id="PF00852"/>
    </source>
</evidence>
<dbReference type="InterPro" id="IPR055270">
    <property type="entry name" value="Glyco_tran_10_C"/>
</dbReference>